<accession>A0AAV3RT24</accession>
<feature type="compositionally biased region" description="Basic and acidic residues" evidence="1">
    <location>
        <begin position="37"/>
        <end position="46"/>
    </location>
</feature>
<dbReference type="EMBL" id="BAABME010011312">
    <property type="protein sequence ID" value="GAA0183559.1"/>
    <property type="molecule type" value="Genomic_DNA"/>
</dbReference>
<name>A0AAV3RT24_LITER</name>
<reference evidence="2 3" key="1">
    <citation type="submission" date="2024-01" db="EMBL/GenBank/DDBJ databases">
        <title>The complete chloroplast genome sequence of Lithospermum erythrorhizon: insights into the phylogenetic relationship among Boraginaceae species and the maternal lineages of purple gromwells.</title>
        <authorList>
            <person name="Okada T."/>
            <person name="Watanabe K."/>
        </authorList>
    </citation>
    <scope>NUCLEOTIDE SEQUENCE [LARGE SCALE GENOMIC DNA]</scope>
</reference>
<keyword evidence="3" id="KW-1185">Reference proteome</keyword>
<gene>
    <name evidence="2" type="ORF">LIER_30946</name>
</gene>
<feature type="compositionally biased region" description="Basic residues" evidence="1">
    <location>
        <begin position="47"/>
        <end position="56"/>
    </location>
</feature>
<comment type="caution">
    <text evidence="2">The sequence shown here is derived from an EMBL/GenBank/DDBJ whole genome shotgun (WGS) entry which is preliminary data.</text>
</comment>
<feature type="compositionally biased region" description="Acidic residues" evidence="1">
    <location>
        <begin position="134"/>
        <end position="146"/>
    </location>
</feature>
<evidence type="ECO:0000256" key="1">
    <source>
        <dbReference type="SAM" id="MobiDB-lite"/>
    </source>
</evidence>
<dbReference type="AlphaFoldDB" id="A0AAV3RT24"/>
<sequence>MDATIPSVTDTEAETAGNMERPSVGHGIDDTLDDDIHEVFPEDAGPKKKSKKRKHKNNTDASEPSVHKKKLSKEERAVKRARKAERRATKAAEAKIAQDNDVKEVVCEETEELIPHVVQPSVDDEWLPNHEPQGDNEDDQDEESDK</sequence>
<protein>
    <submittedName>
        <fullName evidence="2">Uncharacterized protein</fullName>
    </submittedName>
</protein>
<feature type="compositionally biased region" description="Polar residues" evidence="1">
    <location>
        <begin position="1"/>
        <end position="10"/>
    </location>
</feature>
<proteinExistence type="predicted"/>
<feature type="region of interest" description="Disordered" evidence="1">
    <location>
        <begin position="1"/>
        <end position="146"/>
    </location>
</feature>
<dbReference type="Proteomes" id="UP001454036">
    <property type="component" value="Unassembled WGS sequence"/>
</dbReference>
<organism evidence="2 3">
    <name type="scientific">Lithospermum erythrorhizon</name>
    <name type="common">Purple gromwell</name>
    <name type="synonym">Lithospermum officinale var. erythrorhizon</name>
    <dbReference type="NCBI Taxonomy" id="34254"/>
    <lineage>
        <taxon>Eukaryota</taxon>
        <taxon>Viridiplantae</taxon>
        <taxon>Streptophyta</taxon>
        <taxon>Embryophyta</taxon>
        <taxon>Tracheophyta</taxon>
        <taxon>Spermatophyta</taxon>
        <taxon>Magnoliopsida</taxon>
        <taxon>eudicotyledons</taxon>
        <taxon>Gunneridae</taxon>
        <taxon>Pentapetalae</taxon>
        <taxon>asterids</taxon>
        <taxon>lamiids</taxon>
        <taxon>Boraginales</taxon>
        <taxon>Boraginaceae</taxon>
        <taxon>Boraginoideae</taxon>
        <taxon>Lithospermeae</taxon>
        <taxon>Lithospermum</taxon>
    </lineage>
</organism>
<evidence type="ECO:0000313" key="2">
    <source>
        <dbReference type="EMBL" id="GAA0183559.1"/>
    </source>
</evidence>
<feature type="compositionally biased region" description="Basic and acidic residues" evidence="1">
    <location>
        <begin position="86"/>
        <end position="106"/>
    </location>
</feature>
<evidence type="ECO:0000313" key="3">
    <source>
        <dbReference type="Proteomes" id="UP001454036"/>
    </source>
</evidence>